<dbReference type="EMBL" id="JBHUCP010000023">
    <property type="protein sequence ID" value="MFD1533070.1"/>
    <property type="molecule type" value="Genomic_DNA"/>
</dbReference>
<evidence type="ECO:0000256" key="6">
    <source>
        <dbReference type="ARBA" id="ARBA00022840"/>
    </source>
</evidence>
<keyword evidence="10" id="KW-1185">Reference proteome</keyword>
<keyword evidence="6 9" id="KW-0067">ATP-binding</keyword>
<dbReference type="Pfam" id="PF08352">
    <property type="entry name" value="oligo_HPY"/>
    <property type="match status" value="1"/>
</dbReference>
<comment type="subcellular location">
    <subcellularLocation>
        <location evidence="1">Cell membrane</location>
        <topology evidence="1">Peripheral membrane protein</topology>
    </subcellularLocation>
</comment>
<dbReference type="InterPro" id="IPR013563">
    <property type="entry name" value="Oligopep_ABC_C"/>
</dbReference>
<sequence>MTATETVPAPATADGPASAVLPLEVTDLTTTFVGRDRRIPVVRGVSFSLQRGETLMLLGESGSGKSVTARSIMQLYGLSAELGGSVRMNGQELLGLPEPKLQNIRGGQIALVPQDPTGALDPLRRIGSQLTEVLGVHGIERVRKSARRRAEELLAMVGIPDPKRVADSYPHELSGGMRQRAVIAIAVACDPQVLIADEPTTALDVTVQAQILELIAELQQRLGTAVLMVTHDVGVAGDFGGRIGVMYAGRLVEEGPAAQVLSAPRHPYTAGLLDSLPAPGVERGALRSIVGAPPGVGAFPPGCAFAPRCPQARPSCSEDDPPLLAVADGRSAACPVANPTPDGKAAA</sequence>
<gene>
    <name evidence="9" type="ORF">ACFSCY_26960</name>
</gene>
<feature type="domain" description="ABC transporter" evidence="8">
    <location>
        <begin position="23"/>
        <end position="273"/>
    </location>
</feature>
<dbReference type="PANTHER" id="PTHR43297">
    <property type="entry name" value="OLIGOPEPTIDE TRANSPORT ATP-BINDING PROTEIN APPD"/>
    <property type="match status" value="1"/>
</dbReference>
<evidence type="ECO:0000259" key="8">
    <source>
        <dbReference type="PROSITE" id="PS50893"/>
    </source>
</evidence>
<dbReference type="Pfam" id="PF00005">
    <property type="entry name" value="ABC_tran"/>
    <property type="match status" value="1"/>
</dbReference>
<dbReference type="InterPro" id="IPR017871">
    <property type="entry name" value="ABC_transporter-like_CS"/>
</dbReference>
<comment type="caution">
    <text evidence="9">The sequence shown here is derived from an EMBL/GenBank/DDBJ whole genome shotgun (WGS) entry which is preliminary data.</text>
</comment>
<protein>
    <submittedName>
        <fullName evidence="9">ABC transporter ATP-binding protein</fullName>
    </submittedName>
</protein>
<dbReference type="InterPro" id="IPR003593">
    <property type="entry name" value="AAA+_ATPase"/>
</dbReference>
<evidence type="ECO:0000313" key="9">
    <source>
        <dbReference type="EMBL" id="MFD1533070.1"/>
    </source>
</evidence>
<dbReference type="InterPro" id="IPR050388">
    <property type="entry name" value="ABC_Ni/Peptide_Import"/>
</dbReference>
<dbReference type="NCBIfam" id="TIGR01727">
    <property type="entry name" value="oligo_HPY"/>
    <property type="match status" value="1"/>
</dbReference>
<organism evidence="9 10">
    <name type="scientific">Pseudonocardia aurantiaca</name>
    <dbReference type="NCBI Taxonomy" id="75290"/>
    <lineage>
        <taxon>Bacteria</taxon>
        <taxon>Bacillati</taxon>
        <taxon>Actinomycetota</taxon>
        <taxon>Actinomycetes</taxon>
        <taxon>Pseudonocardiales</taxon>
        <taxon>Pseudonocardiaceae</taxon>
        <taxon>Pseudonocardia</taxon>
    </lineage>
</organism>
<dbReference type="SMART" id="SM00382">
    <property type="entry name" value="AAA"/>
    <property type="match status" value="1"/>
</dbReference>
<dbReference type="PANTHER" id="PTHR43297:SF2">
    <property type="entry name" value="DIPEPTIDE TRANSPORT ATP-BINDING PROTEIN DPPD"/>
    <property type="match status" value="1"/>
</dbReference>
<comment type="similarity">
    <text evidence="2">Belongs to the ABC transporter superfamily.</text>
</comment>
<dbReference type="RefSeq" id="WP_343983280.1">
    <property type="nucleotide sequence ID" value="NZ_BAAAJG010000016.1"/>
</dbReference>
<dbReference type="Gene3D" id="3.40.50.300">
    <property type="entry name" value="P-loop containing nucleotide triphosphate hydrolases"/>
    <property type="match status" value="1"/>
</dbReference>
<evidence type="ECO:0000256" key="1">
    <source>
        <dbReference type="ARBA" id="ARBA00004202"/>
    </source>
</evidence>
<proteinExistence type="inferred from homology"/>
<evidence type="ECO:0000256" key="4">
    <source>
        <dbReference type="ARBA" id="ARBA00022475"/>
    </source>
</evidence>
<accession>A0ABW4FS35</accession>
<dbReference type="InterPro" id="IPR027417">
    <property type="entry name" value="P-loop_NTPase"/>
</dbReference>
<dbReference type="SUPFAM" id="SSF52540">
    <property type="entry name" value="P-loop containing nucleoside triphosphate hydrolases"/>
    <property type="match status" value="1"/>
</dbReference>
<evidence type="ECO:0000256" key="7">
    <source>
        <dbReference type="ARBA" id="ARBA00023136"/>
    </source>
</evidence>
<dbReference type="PROSITE" id="PS00211">
    <property type="entry name" value="ABC_TRANSPORTER_1"/>
    <property type="match status" value="1"/>
</dbReference>
<evidence type="ECO:0000256" key="2">
    <source>
        <dbReference type="ARBA" id="ARBA00005417"/>
    </source>
</evidence>
<evidence type="ECO:0000256" key="5">
    <source>
        <dbReference type="ARBA" id="ARBA00022741"/>
    </source>
</evidence>
<dbReference type="InterPro" id="IPR003439">
    <property type="entry name" value="ABC_transporter-like_ATP-bd"/>
</dbReference>
<evidence type="ECO:0000313" key="10">
    <source>
        <dbReference type="Proteomes" id="UP001597145"/>
    </source>
</evidence>
<dbReference type="Proteomes" id="UP001597145">
    <property type="component" value="Unassembled WGS sequence"/>
</dbReference>
<reference evidence="10" key="1">
    <citation type="journal article" date="2019" name="Int. J. Syst. Evol. Microbiol.">
        <title>The Global Catalogue of Microorganisms (GCM) 10K type strain sequencing project: providing services to taxonomists for standard genome sequencing and annotation.</title>
        <authorList>
            <consortium name="The Broad Institute Genomics Platform"/>
            <consortium name="The Broad Institute Genome Sequencing Center for Infectious Disease"/>
            <person name="Wu L."/>
            <person name="Ma J."/>
        </authorList>
    </citation>
    <scope>NUCLEOTIDE SEQUENCE [LARGE SCALE GENOMIC DNA]</scope>
    <source>
        <strain evidence="10">JCM 12165</strain>
    </source>
</reference>
<dbReference type="CDD" id="cd03257">
    <property type="entry name" value="ABC_NikE_OppD_transporters"/>
    <property type="match status" value="1"/>
</dbReference>
<keyword evidence="7" id="KW-0472">Membrane</keyword>
<keyword evidence="3" id="KW-0813">Transport</keyword>
<evidence type="ECO:0000256" key="3">
    <source>
        <dbReference type="ARBA" id="ARBA00022448"/>
    </source>
</evidence>
<dbReference type="GO" id="GO:0005524">
    <property type="term" value="F:ATP binding"/>
    <property type="evidence" value="ECO:0007669"/>
    <property type="project" value="UniProtKB-KW"/>
</dbReference>
<dbReference type="PROSITE" id="PS50893">
    <property type="entry name" value="ABC_TRANSPORTER_2"/>
    <property type="match status" value="1"/>
</dbReference>
<keyword evidence="5" id="KW-0547">Nucleotide-binding</keyword>
<name>A0ABW4FS35_9PSEU</name>
<keyword evidence="4" id="KW-1003">Cell membrane</keyword>